<organism evidence="2 3">
    <name type="scientific">Saprospira grandis (strain Lewin)</name>
    <dbReference type="NCBI Taxonomy" id="984262"/>
    <lineage>
        <taxon>Bacteria</taxon>
        <taxon>Pseudomonadati</taxon>
        <taxon>Bacteroidota</taxon>
        <taxon>Saprospiria</taxon>
        <taxon>Saprospirales</taxon>
        <taxon>Saprospiraceae</taxon>
        <taxon>Saprospira</taxon>
    </lineage>
</organism>
<feature type="transmembrane region" description="Helical" evidence="1">
    <location>
        <begin position="141"/>
        <end position="162"/>
    </location>
</feature>
<dbReference type="Proteomes" id="UP000007519">
    <property type="component" value="Chromosome"/>
</dbReference>
<keyword evidence="3" id="KW-1185">Reference proteome</keyword>
<feature type="transmembrane region" description="Helical" evidence="1">
    <location>
        <begin position="67"/>
        <end position="89"/>
    </location>
</feature>
<dbReference type="HOGENOM" id="CLU_109303_0_0_10"/>
<dbReference type="EMBL" id="CP002831">
    <property type="protein sequence ID" value="AFC24762.1"/>
    <property type="molecule type" value="Genomic_DNA"/>
</dbReference>
<feature type="transmembrane region" description="Helical" evidence="1">
    <location>
        <begin position="42"/>
        <end position="61"/>
    </location>
</feature>
<dbReference type="AlphaFoldDB" id="H6L2C4"/>
<dbReference type="OrthoDB" id="9808870at2"/>
<reference evidence="2 3" key="1">
    <citation type="journal article" date="2012" name="Stand. Genomic Sci.">
        <title>Complete genome sequencing and analysis of Saprospira grandis str. Lewin, a predatory marine bacterium.</title>
        <authorList>
            <person name="Saw J.H."/>
            <person name="Yuryev A."/>
            <person name="Kanbe M."/>
            <person name="Hou S."/>
            <person name="Young A.G."/>
            <person name="Aizawa S."/>
            <person name="Alam M."/>
        </authorList>
    </citation>
    <scope>NUCLEOTIDE SEQUENCE [LARGE SCALE GENOMIC DNA]</scope>
    <source>
        <strain evidence="2 3">Lewin</strain>
    </source>
</reference>
<keyword evidence="1" id="KW-0472">Membrane</keyword>
<evidence type="ECO:0000256" key="1">
    <source>
        <dbReference type="SAM" id="Phobius"/>
    </source>
</evidence>
<protein>
    <recommendedName>
        <fullName evidence="4">HupE / UreJ protein</fullName>
    </recommendedName>
</protein>
<evidence type="ECO:0000313" key="3">
    <source>
        <dbReference type="Proteomes" id="UP000007519"/>
    </source>
</evidence>
<feature type="transmembrane region" description="Helical" evidence="1">
    <location>
        <begin position="101"/>
        <end position="121"/>
    </location>
</feature>
<name>H6L2C4_SAPGL</name>
<dbReference type="RefSeq" id="WP_015692382.1">
    <property type="nucleotide sequence ID" value="NC_016940.1"/>
</dbReference>
<gene>
    <name evidence="2" type="ordered locus">SGRA_2031</name>
</gene>
<sequence length="198" mass="21859">MNFGLYFQLGLEHITDPYGYDHILFIIAICASWRIRDWRTVAILVTAFTLGHSIALALATFEIVPVWSALIEFLIPVSIMASCVQNISYPPSERGAKINKNWAYGLIAAFGIIHGLGFSNFLKETLVANESLLTPLLGFNLGLEIGQLLIVAICFAFNYIFVELAHKAQRDWTLVVSSAVAGIAFLLCLEKGAELFFG</sequence>
<dbReference type="KEGG" id="sgn:SGRA_2031"/>
<keyword evidence="1" id="KW-0812">Transmembrane</keyword>
<evidence type="ECO:0008006" key="4">
    <source>
        <dbReference type="Google" id="ProtNLM"/>
    </source>
</evidence>
<accession>H6L2C4</accession>
<dbReference type="Pfam" id="PF13795">
    <property type="entry name" value="HupE_UreJ_2"/>
    <property type="match status" value="1"/>
</dbReference>
<dbReference type="InterPro" id="IPR032809">
    <property type="entry name" value="Put_HupE_UreJ"/>
</dbReference>
<dbReference type="eggNOG" id="COG2370">
    <property type="taxonomic scope" value="Bacteria"/>
</dbReference>
<evidence type="ECO:0000313" key="2">
    <source>
        <dbReference type="EMBL" id="AFC24762.1"/>
    </source>
</evidence>
<feature type="transmembrane region" description="Helical" evidence="1">
    <location>
        <begin position="174"/>
        <end position="193"/>
    </location>
</feature>
<proteinExistence type="predicted"/>
<keyword evidence="1" id="KW-1133">Transmembrane helix</keyword>